<organism evidence="2">
    <name type="scientific">freshwater metagenome</name>
    <dbReference type="NCBI Taxonomy" id="449393"/>
    <lineage>
        <taxon>unclassified sequences</taxon>
        <taxon>metagenomes</taxon>
        <taxon>ecological metagenomes</taxon>
    </lineage>
</organism>
<name>A0A6J7I1P9_9ZZZZ</name>
<accession>A0A6J7I1P9</accession>
<dbReference type="InterPro" id="IPR011335">
    <property type="entry name" value="Restrct_endonuc-II-like"/>
</dbReference>
<dbReference type="InterPro" id="IPR008538">
    <property type="entry name" value="Uma2"/>
</dbReference>
<evidence type="ECO:0000259" key="1">
    <source>
        <dbReference type="Pfam" id="PF05685"/>
    </source>
</evidence>
<gene>
    <name evidence="2" type="ORF">UFOPK3609_01588</name>
</gene>
<dbReference type="CDD" id="cd06260">
    <property type="entry name" value="DUF820-like"/>
    <property type="match status" value="1"/>
</dbReference>
<evidence type="ECO:0000313" key="2">
    <source>
        <dbReference type="EMBL" id="CAB4924587.1"/>
    </source>
</evidence>
<dbReference type="EMBL" id="CAFBMQ010000276">
    <property type="protein sequence ID" value="CAB4924587.1"/>
    <property type="molecule type" value="Genomic_DNA"/>
</dbReference>
<dbReference type="AlphaFoldDB" id="A0A6J7I1P9"/>
<dbReference type="SUPFAM" id="SSF52980">
    <property type="entry name" value="Restriction endonuclease-like"/>
    <property type="match status" value="1"/>
</dbReference>
<proteinExistence type="predicted"/>
<protein>
    <submittedName>
        <fullName evidence="2">Unannotated protein</fullName>
    </submittedName>
</protein>
<dbReference type="InterPro" id="IPR012296">
    <property type="entry name" value="Nuclease_put_TT1808"/>
</dbReference>
<sequence length="176" mass="19459">MTTIIRGPRPPEVQAWLEGRRRAGLDRRDEVWEGAYVVAPDPHSNHGRTQLGVAALLLAAGRRLGLHATATFNLGRPDDFRIPDGGLLRAPAAVWHDTAELVVEVLSPDDDTSLKLDFYRAHGVREVLLLDWRSREVVVLDLLAGHAARPDSAVLGMTDRQVADAVDWPPLDEDDR</sequence>
<reference evidence="2" key="1">
    <citation type="submission" date="2020-05" db="EMBL/GenBank/DDBJ databases">
        <authorList>
            <person name="Chiriac C."/>
            <person name="Salcher M."/>
            <person name="Ghai R."/>
            <person name="Kavagutti S V."/>
        </authorList>
    </citation>
    <scope>NUCLEOTIDE SEQUENCE</scope>
</reference>
<dbReference type="Pfam" id="PF05685">
    <property type="entry name" value="Uma2"/>
    <property type="match status" value="1"/>
</dbReference>
<feature type="domain" description="Putative restriction endonuclease" evidence="1">
    <location>
        <begin position="27"/>
        <end position="145"/>
    </location>
</feature>
<dbReference type="Gene3D" id="3.90.1570.10">
    <property type="entry name" value="tt1808, chain A"/>
    <property type="match status" value="1"/>
</dbReference>